<protein>
    <submittedName>
        <fullName evidence="1">Uncharacterized protein</fullName>
    </submittedName>
</protein>
<dbReference type="AlphaFoldDB" id="A0A4U8WEM1"/>
<name>A0A4U8WEM1_9FLAO</name>
<proteinExistence type="predicted"/>
<dbReference type="EMBL" id="LR215974">
    <property type="protein sequence ID" value="VFB04673.1"/>
    <property type="molecule type" value="Genomic_DNA"/>
</dbReference>
<evidence type="ECO:0000313" key="1">
    <source>
        <dbReference type="EMBL" id="VFB04673.1"/>
    </source>
</evidence>
<dbReference type="RefSeq" id="WP_130914866.1">
    <property type="nucleotide sequence ID" value="NZ_LR215974.1"/>
</dbReference>
<gene>
    <name evidence="1" type="ORF">NCTC12078_02709</name>
</gene>
<organism evidence="1 2">
    <name type="scientific">Chryseobacterium taihuense</name>
    <dbReference type="NCBI Taxonomy" id="1141221"/>
    <lineage>
        <taxon>Bacteria</taxon>
        <taxon>Pseudomonadati</taxon>
        <taxon>Bacteroidota</taxon>
        <taxon>Flavobacteriia</taxon>
        <taxon>Flavobacteriales</taxon>
        <taxon>Weeksellaceae</taxon>
        <taxon>Chryseobacterium group</taxon>
        <taxon>Chryseobacterium</taxon>
    </lineage>
</organism>
<accession>A0A4U8WEM1</accession>
<dbReference type="Proteomes" id="UP000290013">
    <property type="component" value="Chromosome"/>
</dbReference>
<dbReference type="KEGG" id="ctai:NCTC12078_02709"/>
<reference evidence="1 2" key="1">
    <citation type="submission" date="2019-02" db="EMBL/GenBank/DDBJ databases">
        <authorList>
            <consortium name="Pathogen Informatics"/>
        </authorList>
    </citation>
    <scope>NUCLEOTIDE SEQUENCE [LARGE SCALE GENOMIC DNA]</scope>
    <source>
        <strain evidence="1 2">3012STDY6944375</strain>
    </source>
</reference>
<evidence type="ECO:0000313" key="2">
    <source>
        <dbReference type="Proteomes" id="UP000290013"/>
    </source>
</evidence>
<sequence length="183" mass="21445">MKTPIIFFFVFISCLLNAQSLKIKNLKIVDYETQQNGIVEISTHTIIDKKGNLIVYSDSWDGKNFFQYNLTQEEIEKLNLLAEKDLESFVKQKKLNKNQAFAGKRKFITFNYKGKKKSLCFIEPFMNDDFMSILKLLDNKIYRHNSNAKIALFSTDFGKTKKEIIEREKIDNYLPEKAIITAY</sequence>